<comment type="caution">
    <text evidence="2">The sequence shown here is derived from an EMBL/GenBank/DDBJ whole genome shotgun (WGS) entry which is preliminary data.</text>
</comment>
<name>A0ABT9M975_9DEIO</name>
<dbReference type="PROSITE" id="PS51257">
    <property type="entry name" value="PROKAR_LIPOPROTEIN"/>
    <property type="match status" value="1"/>
</dbReference>
<dbReference type="RefSeq" id="WP_307463908.1">
    <property type="nucleotide sequence ID" value="NZ_JAURUR010000001.1"/>
</dbReference>
<sequence length="751" mass="77258">MKRFPLTSALLGLTVLLTACPQPQPPEPSKPPAATNPRIVPLDSTKVSGLVVDTDFALDSMYIGSTRSTFFGEILLPKNTAGTALGTLTPGSADLVTGQFVDGCTGTNSNPAARTLFNTLYTAYGTQGDLLGQVYEAVVGGADRGLPEPMVARLYADSAFSFKGSCNIKLSDGSVLVQSVDINVAKGWNALVQSGTGLQSSLKNASADAQVTLTFLGIEPEVAVVIEADPVSISTDQPVTVTAKLIQVGGYSGTVNLTTDFPGLSVSPSSFTLPALPKLTAQGRLSGDERLGAASLKAQLVSTTLTFDFTGPSVVNAPFGVTVTDGAGRTVGGGEAQLNVARPGFSLRAYADMGAPTLVAGETQGLPVIVGGSISSDTRVPVNVLGGTSGITGNPTEVTANNAVQNIPVTVPATLAPGQYEITLMGQVGKVREEAKVMVQVLPPRTALGNLGTVPSLTSSNQGDLWGAQQGSFLKIQGTALAGRITGGGLIQHVQVGPDGSVWGSGGGLYRVEGTTIRSYTGVSSFSLSTNFTVDATGRAWLMNFDGFNQPSLVNVDPVSGTVTAVATPVSANTAVPVGRSGDGQHILFIAADGRLVSVTAATGKATVSSDPVLNTAAGETARFWLLDRAGNVWLAHSGMRARLLRLDPVTAQVVQEVNIGNVANESGGYVQAAVESSSVAWFIRSDTLVRMNLTDGTLMETPLLDRSSTALRMQYHAIALAPVSGVAVTFGSGSTTGATSPDPEYLRVIR</sequence>
<keyword evidence="1" id="KW-0732">Signal</keyword>
<keyword evidence="3" id="KW-1185">Reference proteome</keyword>
<feature type="chain" id="PRO_5045959628" evidence="1">
    <location>
        <begin position="20"/>
        <end position="751"/>
    </location>
</feature>
<reference evidence="2 3" key="1">
    <citation type="submission" date="2023-07" db="EMBL/GenBank/DDBJ databases">
        <title>Genomic Encyclopedia of Type Strains, Phase IV (KMG-IV): sequencing the most valuable type-strain genomes for metagenomic binning, comparative biology and taxonomic classification.</title>
        <authorList>
            <person name="Goeker M."/>
        </authorList>
    </citation>
    <scope>NUCLEOTIDE SEQUENCE [LARGE SCALE GENOMIC DNA]</scope>
    <source>
        <strain evidence="2 3">NIO-1023</strain>
    </source>
</reference>
<dbReference type="EMBL" id="JAURUR010000001">
    <property type="protein sequence ID" value="MDP9763129.1"/>
    <property type="molecule type" value="Genomic_DNA"/>
</dbReference>
<dbReference type="Proteomes" id="UP001232163">
    <property type="component" value="Unassembled WGS sequence"/>
</dbReference>
<feature type="signal peptide" evidence="1">
    <location>
        <begin position="1"/>
        <end position="19"/>
    </location>
</feature>
<protein>
    <submittedName>
        <fullName evidence="2">Uncharacterized protein</fullName>
    </submittedName>
</protein>
<evidence type="ECO:0000313" key="3">
    <source>
        <dbReference type="Proteomes" id="UP001232163"/>
    </source>
</evidence>
<gene>
    <name evidence="2" type="ORF">QO006_000542</name>
</gene>
<proteinExistence type="predicted"/>
<organism evidence="2 3">
    <name type="scientific">Deinococcus enclensis</name>
    <dbReference type="NCBI Taxonomy" id="1049582"/>
    <lineage>
        <taxon>Bacteria</taxon>
        <taxon>Thermotogati</taxon>
        <taxon>Deinococcota</taxon>
        <taxon>Deinococci</taxon>
        <taxon>Deinococcales</taxon>
        <taxon>Deinococcaceae</taxon>
        <taxon>Deinococcus</taxon>
    </lineage>
</organism>
<evidence type="ECO:0000313" key="2">
    <source>
        <dbReference type="EMBL" id="MDP9763129.1"/>
    </source>
</evidence>
<evidence type="ECO:0000256" key="1">
    <source>
        <dbReference type="SAM" id="SignalP"/>
    </source>
</evidence>
<dbReference type="SUPFAM" id="SSF63829">
    <property type="entry name" value="Calcium-dependent phosphotriesterase"/>
    <property type="match status" value="1"/>
</dbReference>
<accession>A0ABT9M975</accession>